<proteinExistence type="predicted"/>
<accession>A0A4S2MMR7</accession>
<feature type="transmembrane region" description="Helical" evidence="1">
    <location>
        <begin position="68"/>
        <end position="91"/>
    </location>
</feature>
<dbReference type="Proteomes" id="UP000298138">
    <property type="component" value="Unassembled WGS sequence"/>
</dbReference>
<keyword evidence="3" id="KW-1185">Reference proteome</keyword>
<feature type="transmembrane region" description="Helical" evidence="1">
    <location>
        <begin position="38"/>
        <end position="56"/>
    </location>
</feature>
<protein>
    <submittedName>
        <fullName evidence="2">Uncharacterized protein</fullName>
    </submittedName>
</protein>
<evidence type="ECO:0000256" key="1">
    <source>
        <dbReference type="SAM" id="Phobius"/>
    </source>
</evidence>
<gene>
    <name evidence="2" type="ORF">EX30DRAFT_161539</name>
</gene>
<keyword evidence="1" id="KW-1133">Transmembrane helix</keyword>
<dbReference type="AlphaFoldDB" id="A0A4S2MMR7"/>
<organism evidence="2 3">
    <name type="scientific">Ascodesmis nigricans</name>
    <dbReference type="NCBI Taxonomy" id="341454"/>
    <lineage>
        <taxon>Eukaryota</taxon>
        <taxon>Fungi</taxon>
        <taxon>Dikarya</taxon>
        <taxon>Ascomycota</taxon>
        <taxon>Pezizomycotina</taxon>
        <taxon>Pezizomycetes</taxon>
        <taxon>Pezizales</taxon>
        <taxon>Ascodesmidaceae</taxon>
        <taxon>Ascodesmis</taxon>
    </lineage>
</organism>
<name>A0A4S2MMR7_9PEZI</name>
<evidence type="ECO:0000313" key="2">
    <source>
        <dbReference type="EMBL" id="TGZ78255.1"/>
    </source>
</evidence>
<dbReference type="InParanoid" id="A0A4S2MMR7"/>
<feature type="transmembrane region" description="Helical" evidence="1">
    <location>
        <begin position="103"/>
        <end position="123"/>
    </location>
</feature>
<dbReference type="EMBL" id="ML220143">
    <property type="protein sequence ID" value="TGZ78255.1"/>
    <property type="molecule type" value="Genomic_DNA"/>
</dbReference>
<reference evidence="2 3" key="1">
    <citation type="submission" date="2019-04" db="EMBL/GenBank/DDBJ databases">
        <title>Comparative genomics and transcriptomics to analyze fruiting body development in filamentous ascomycetes.</title>
        <authorList>
            <consortium name="DOE Joint Genome Institute"/>
            <person name="Lutkenhaus R."/>
            <person name="Traeger S."/>
            <person name="Breuer J."/>
            <person name="Kuo A."/>
            <person name="Lipzen A."/>
            <person name="Pangilinan J."/>
            <person name="Dilworth D."/>
            <person name="Sandor L."/>
            <person name="Poggeler S."/>
            <person name="Barry K."/>
            <person name="Grigoriev I.V."/>
            <person name="Nowrousian M."/>
        </authorList>
    </citation>
    <scope>NUCLEOTIDE SEQUENCE [LARGE SCALE GENOMIC DNA]</scope>
    <source>
        <strain evidence="2 3">CBS 389.68</strain>
    </source>
</reference>
<evidence type="ECO:0000313" key="3">
    <source>
        <dbReference type="Proteomes" id="UP000298138"/>
    </source>
</evidence>
<keyword evidence="1" id="KW-0812">Transmembrane</keyword>
<keyword evidence="1" id="KW-0472">Membrane</keyword>
<feature type="transmembrane region" description="Helical" evidence="1">
    <location>
        <begin position="7"/>
        <end position="32"/>
    </location>
</feature>
<sequence>MGLLSSFFLFFFLGFIWNRITVVVIVVSITFVVAGFKGFILCCDYLPLFFGLIFGAALHSGSMHQFRLLSFVSSVTFLLPSTFYPLLSLFSTLHFPFFPSLPFFFFCFKFLLLSCLLSCLRAIRLLLRFRFFPLVCRFSCGAMLPASLFNHPLLIVHHRLAHRRWFVRLFSYIVDVASAEISWLFKVKVVFILKFKLGLGLGLGFSRQCLACE</sequence>